<evidence type="ECO:0000256" key="1">
    <source>
        <dbReference type="ARBA" id="ARBA00023015"/>
    </source>
</evidence>
<keyword evidence="1" id="KW-0805">Transcription regulation</keyword>
<protein>
    <recommendedName>
        <fullName evidence="3">HTH-type transcriptional regulator MT1864/Rv1816-like C-terminal domain-containing protein</fullName>
    </recommendedName>
</protein>
<dbReference type="InterPro" id="IPR025996">
    <property type="entry name" value="MT1864/Rv1816-like_C"/>
</dbReference>
<dbReference type="KEGG" id="plia:E4191_07990"/>
<dbReference type="Proteomes" id="UP000296374">
    <property type="component" value="Chromosome"/>
</dbReference>
<evidence type="ECO:0000313" key="5">
    <source>
        <dbReference type="Proteomes" id="UP000296374"/>
    </source>
</evidence>
<name>A0A4P7HKF9_9RHOB</name>
<evidence type="ECO:0000313" key="4">
    <source>
        <dbReference type="EMBL" id="QBX34658.1"/>
    </source>
</evidence>
<organism evidence="4 5">
    <name type="scientific">Paracoccus liaowanqingii</name>
    <dbReference type="NCBI Taxonomy" id="2560053"/>
    <lineage>
        <taxon>Bacteria</taxon>
        <taxon>Pseudomonadati</taxon>
        <taxon>Pseudomonadota</taxon>
        <taxon>Alphaproteobacteria</taxon>
        <taxon>Rhodobacterales</taxon>
        <taxon>Paracoccaceae</taxon>
        <taxon>Paracoccus</taxon>
    </lineage>
</organism>
<feature type="domain" description="HTH-type transcriptional regulator MT1864/Rv1816-like C-terminal" evidence="3">
    <location>
        <begin position="92"/>
        <end position="189"/>
    </location>
</feature>
<accession>A0A4P7HKF9</accession>
<evidence type="ECO:0000259" key="3">
    <source>
        <dbReference type="Pfam" id="PF13305"/>
    </source>
</evidence>
<evidence type="ECO:0000256" key="2">
    <source>
        <dbReference type="ARBA" id="ARBA00023163"/>
    </source>
</evidence>
<keyword evidence="2" id="KW-0804">Transcription</keyword>
<reference evidence="5" key="1">
    <citation type="submission" date="2019-03" db="EMBL/GenBank/DDBJ databases">
        <authorList>
            <person name="Li J."/>
        </authorList>
    </citation>
    <scope>NUCLEOTIDE SEQUENCE [LARGE SCALE GENOMIC DNA]</scope>
    <source>
        <strain evidence="5">2251</strain>
    </source>
</reference>
<dbReference type="InterPro" id="IPR036271">
    <property type="entry name" value="Tet_transcr_reg_TetR-rel_C_sf"/>
</dbReference>
<gene>
    <name evidence="4" type="ORF">E4191_07990</name>
</gene>
<proteinExistence type="predicted"/>
<sequence length="214" mass="24324">MSDMTPSDKRLGLHEQAISAVLILMEQRRFQQATVDEVALAIDTPIERLRRLFPDDDALLIASIEQSLVVLMDVSRRAVVQVDPDDALAQFTALADAYLDWAAVHHVQFRILSDCDPAFLLQTVTLKRYIDGMTDLMTRMMTRARDDGRLHPREDIPLLVLSARSYAYGLARMIVDGRMQDWAPDRDPVVMAKELSRDFVLRIARSSRQDPSNT</sequence>
<dbReference type="Pfam" id="PF13305">
    <property type="entry name" value="TetR_C_33"/>
    <property type="match status" value="1"/>
</dbReference>
<dbReference type="AlphaFoldDB" id="A0A4P7HKF9"/>
<dbReference type="SUPFAM" id="SSF48498">
    <property type="entry name" value="Tetracyclin repressor-like, C-terminal domain"/>
    <property type="match status" value="1"/>
</dbReference>
<dbReference type="RefSeq" id="WP_135312947.1">
    <property type="nucleotide sequence ID" value="NZ_CP038439.1"/>
</dbReference>
<dbReference type="Gene3D" id="1.10.357.10">
    <property type="entry name" value="Tetracycline Repressor, domain 2"/>
    <property type="match status" value="1"/>
</dbReference>
<dbReference type="EMBL" id="CP038439">
    <property type="protein sequence ID" value="QBX34658.1"/>
    <property type="molecule type" value="Genomic_DNA"/>
</dbReference>